<reference evidence="1 2" key="1">
    <citation type="submission" date="2024-06" db="EMBL/GenBank/DDBJ databases">
        <title>Genomic Encyclopedia of Type Strains, Phase IV (KMG-IV): sequencing the most valuable type-strain genomes for metagenomic binning, comparative biology and taxonomic classification.</title>
        <authorList>
            <person name="Goeker M."/>
        </authorList>
    </citation>
    <scope>NUCLEOTIDE SEQUENCE [LARGE SCALE GENOMIC DNA]</scope>
    <source>
        <strain evidence="1 2">DSM 28303</strain>
    </source>
</reference>
<keyword evidence="2" id="KW-1185">Reference proteome</keyword>
<comment type="caution">
    <text evidence="1">The sequence shown here is derived from an EMBL/GenBank/DDBJ whole genome shotgun (WGS) entry which is preliminary data.</text>
</comment>
<dbReference type="RefSeq" id="WP_354366134.1">
    <property type="nucleotide sequence ID" value="NZ_JBEPLO010000031.1"/>
</dbReference>
<evidence type="ECO:0000313" key="2">
    <source>
        <dbReference type="Proteomes" id="UP001549122"/>
    </source>
</evidence>
<gene>
    <name evidence="1" type="ORF">ABID29_002190</name>
</gene>
<proteinExistence type="predicted"/>
<dbReference type="Proteomes" id="UP001549122">
    <property type="component" value="Unassembled WGS sequence"/>
</dbReference>
<evidence type="ECO:0000313" key="1">
    <source>
        <dbReference type="EMBL" id="MET3559041.1"/>
    </source>
</evidence>
<sequence length="49" mass="5451">MKSTTKMSILAFILVTGLRSALREDWLWVAVSGLTLLVYLLEQGLGVKK</sequence>
<evidence type="ECO:0008006" key="3">
    <source>
        <dbReference type="Google" id="ProtNLM"/>
    </source>
</evidence>
<protein>
    <recommendedName>
        <fullName evidence="3">Phage protein</fullName>
    </recommendedName>
</protein>
<dbReference type="EMBL" id="JBEPLO010000031">
    <property type="protein sequence ID" value="MET3559041.1"/>
    <property type="molecule type" value="Genomic_DNA"/>
</dbReference>
<accession>A0ABV2FKH7</accession>
<name>A0ABV2FKH7_9STRE</name>
<organism evidence="1 2">
    <name type="scientific">Streptococcus rupicaprae</name>
    <dbReference type="NCBI Taxonomy" id="759619"/>
    <lineage>
        <taxon>Bacteria</taxon>
        <taxon>Bacillati</taxon>
        <taxon>Bacillota</taxon>
        <taxon>Bacilli</taxon>
        <taxon>Lactobacillales</taxon>
        <taxon>Streptococcaceae</taxon>
        <taxon>Streptococcus</taxon>
    </lineage>
</organism>